<dbReference type="AlphaFoldDB" id="A0A1A9E3A7"/>
<evidence type="ECO:0000313" key="1">
    <source>
        <dbReference type="EMBL" id="MDK6899514.1"/>
    </source>
</evidence>
<dbReference type="Proteomes" id="UP000256718">
    <property type="component" value="Unassembled WGS sequence"/>
</dbReference>
<protein>
    <submittedName>
        <fullName evidence="2">Uncharacterized protein</fullName>
    </submittedName>
</protein>
<evidence type="ECO:0000313" key="2">
    <source>
        <dbReference type="EMBL" id="RDY83911.1"/>
    </source>
</evidence>
<dbReference type="RefSeq" id="WP_000159997.1">
    <property type="nucleotide sequence ID" value="NZ_CABMHV010000038.1"/>
</dbReference>
<proteinExistence type="predicted"/>
<dbReference type="EMBL" id="JASOIH010000004">
    <property type="protein sequence ID" value="MDK6899514.1"/>
    <property type="molecule type" value="Genomic_DNA"/>
</dbReference>
<dbReference type="KEGG" id="sagg:EN73_10120"/>
<gene>
    <name evidence="2" type="ORF">C4618_03715</name>
    <name evidence="1" type="ORF">QP229_05840</name>
</gene>
<reference evidence="1" key="2">
    <citation type="submission" date="2023-05" db="EMBL/GenBank/DDBJ databases">
        <title>Cataloging the Phylogenetic Diversity of Human Bladder Bacteria.</title>
        <authorList>
            <person name="Du J."/>
        </authorList>
    </citation>
    <scope>NUCLEOTIDE SEQUENCE</scope>
    <source>
        <strain evidence="1">UMB8703</strain>
    </source>
</reference>
<dbReference type="Proteomes" id="UP001230629">
    <property type="component" value="Unassembled WGS sequence"/>
</dbReference>
<sequence>MTKFNLTDETIKVGDLKLDKSQFDIPKKVTILSSRVAPVYKNVNGESIATDEVAKITCSVQDTDKIQALKDLGYSSDDLKGIRLEIVDNLDKLAKSVEKDGLNSLVVELVNPEVHLGWRANNNGGGNWGGLKLVATDIKFIGA</sequence>
<reference evidence="2 3" key="1">
    <citation type="journal article" date="2018" name="Emerg. Microbes Infect.">
        <title>Phenotypic and molecular analysis of nontypeable Group B streptococci: identification of cps2a and hybrid cps2a/cps5 Group B streptococcal capsule gene clusters.</title>
        <authorList>
            <person name="Alhhazmi A."/>
            <person name="Tyrrell G.J."/>
        </authorList>
    </citation>
    <scope>NUCLEOTIDE SEQUENCE [LARGE SCALE GENOMIC DNA]</scope>
    <source>
        <strain evidence="2 3">PLGBS17</strain>
    </source>
</reference>
<comment type="caution">
    <text evidence="2">The sequence shown here is derived from an EMBL/GenBank/DDBJ whole genome shotgun (WGS) entry which is preliminary data.</text>
</comment>
<organism evidence="2 3">
    <name type="scientific">Streptococcus agalactiae</name>
    <dbReference type="NCBI Taxonomy" id="1311"/>
    <lineage>
        <taxon>Bacteria</taxon>
        <taxon>Bacillati</taxon>
        <taxon>Bacillota</taxon>
        <taxon>Bacilli</taxon>
        <taxon>Lactobacillales</taxon>
        <taxon>Streptococcaceae</taxon>
        <taxon>Streptococcus</taxon>
    </lineage>
</organism>
<dbReference type="GeneID" id="58529040"/>
<evidence type="ECO:0000313" key="3">
    <source>
        <dbReference type="Proteomes" id="UP000256718"/>
    </source>
</evidence>
<accession>A0A1A9E3A7</accession>
<name>A0A1A9E3A7_STRAG</name>
<dbReference type="EMBL" id="QHGZ01000101">
    <property type="protein sequence ID" value="RDY83911.1"/>
    <property type="molecule type" value="Genomic_DNA"/>
</dbReference>